<protein>
    <recommendedName>
        <fullName evidence="4">LppP/LprE family lipoprotein</fullName>
    </recommendedName>
</protein>
<evidence type="ECO:0000313" key="2">
    <source>
        <dbReference type="EMBL" id="GMA91380.1"/>
    </source>
</evidence>
<sequence>MGAGGTGDDDAEPAQDCGVRDYDSTLQVTIPEPRTLFAAGQPVGGQLWKHCGDPVQPNEPIVASQYEVCYGTPMITGGKLPSIADIGDPSVRHFQVEGSFSCQDDGPGELHTLDYSWTLDFCRLTDGKPDC</sequence>
<evidence type="ECO:0008006" key="4">
    <source>
        <dbReference type="Google" id="ProtNLM"/>
    </source>
</evidence>
<dbReference type="Proteomes" id="UP001157069">
    <property type="component" value="Unassembled WGS sequence"/>
</dbReference>
<reference evidence="3" key="1">
    <citation type="journal article" date="2019" name="Int. J. Syst. Evol. Microbiol.">
        <title>The Global Catalogue of Microorganisms (GCM) 10K type strain sequencing project: providing services to taxonomists for standard genome sequencing and annotation.</title>
        <authorList>
            <consortium name="The Broad Institute Genomics Platform"/>
            <consortium name="The Broad Institute Genome Sequencing Center for Infectious Disease"/>
            <person name="Wu L."/>
            <person name="Ma J."/>
        </authorList>
    </citation>
    <scope>NUCLEOTIDE SEQUENCE [LARGE SCALE GENOMIC DNA]</scope>
    <source>
        <strain evidence="3">NBRC 108755</strain>
    </source>
</reference>
<accession>A0ABQ6JSV0</accession>
<dbReference type="EMBL" id="BSVA01000001">
    <property type="protein sequence ID" value="GMA91380.1"/>
    <property type="molecule type" value="Genomic_DNA"/>
</dbReference>
<name>A0ABQ6JSV0_9MICO</name>
<organism evidence="2 3">
    <name type="scientific">Homoserinibacter gongjuensis</name>
    <dbReference type="NCBI Taxonomy" id="1162968"/>
    <lineage>
        <taxon>Bacteria</taxon>
        <taxon>Bacillati</taxon>
        <taxon>Actinomycetota</taxon>
        <taxon>Actinomycetes</taxon>
        <taxon>Micrococcales</taxon>
        <taxon>Microbacteriaceae</taxon>
        <taxon>Homoserinibacter</taxon>
    </lineage>
</organism>
<feature type="region of interest" description="Disordered" evidence="1">
    <location>
        <begin position="1"/>
        <end position="20"/>
    </location>
</feature>
<proteinExistence type="predicted"/>
<evidence type="ECO:0000313" key="3">
    <source>
        <dbReference type="Proteomes" id="UP001157069"/>
    </source>
</evidence>
<gene>
    <name evidence="2" type="ORF">GCM10025869_19090</name>
</gene>
<evidence type="ECO:0000256" key="1">
    <source>
        <dbReference type="SAM" id="MobiDB-lite"/>
    </source>
</evidence>
<keyword evidence="3" id="KW-1185">Reference proteome</keyword>
<comment type="caution">
    <text evidence="2">The sequence shown here is derived from an EMBL/GenBank/DDBJ whole genome shotgun (WGS) entry which is preliminary data.</text>
</comment>